<name>A0A699RHV1_TANCI</name>
<evidence type="ECO:0000256" key="1">
    <source>
        <dbReference type="SAM" id="MobiDB-lite"/>
    </source>
</evidence>
<dbReference type="EMBL" id="BKCJ011100622">
    <property type="protein sequence ID" value="GFC85565.1"/>
    <property type="molecule type" value="Genomic_DNA"/>
</dbReference>
<comment type="caution">
    <text evidence="2">The sequence shown here is derived from an EMBL/GenBank/DDBJ whole genome shotgun (WGS) entry which is preliminary data.</text>
</comment>
<feature type="compositionally biased region" description="Polar residues" evidence="1">
    <location>
        <begin position="23"/>
        <end position="39"/>
    </location>
</feature>
<reference evidence="2" key="1">
    <citation type="journal article" date="2019" name="Sci. Rep.">
        <title>Draft genome of Tanacetum cinerariifolium, the natural source of mosquito coil.</title>
        <authorList>
            <person name="Yamashiro T."/>
            <person name="Shiraishi A."/>
            <person name="Satake H."/>
            <person name="Nakayama K."/>
        </authorList>
    </citation>
    <scope>NUCLEOTIDE SEQUENCE</scope>
</reference>
<accession>A0A699RHV1</accession>
<feature type="region of interest" description="Disordered" evidence="1">
    <location>
        <begin position="19"/>
        <end position="46"/>
    </location>
</feature>
<dbReference type="AlphaFoldDB" id="A0A699RHV1"/>
<feature type="non-terminal residue" evidence="2">
    <location>
        <position position="1"/>
    </location>
</feature>
<evidence type="ECO:0000313" key="2">
    <source>
        <dbReference type="EMBL" id="GFC85565.1"/>
    </source>
</evidence>
<protein>
    <submittedName>
        <fullName evidence="2">Uncharacterized protein</fullName>
    </submittedName>
</protein>
<organism evidence="2">
    <name type="scientific">Tanacetum cinerariifolium</name>
    <name type="common">Dalmatian daisy</name>
    <name type="synonym">Chrysanthemum cinerariifolium</name>
    <dbReference type="NCBI Taxonomy" id="118510"/>
    <lineage>
        <taxon>Eukaryota</taxon>
        <taxon>Viridiplantae</taxon>
        <taxon>Streptophyta</taxon>
        <taxon>Embryophyta</taxon>
        <taxon>Tracheophyta</taxon>
        <taxon>Spermatophyta</taxon>
        <taxon>Magnoliopsida</taxon>
        <taxon>eudicotyledons</taxon>
        <taxon>Gunneridae</taxon>
        <taxon>Pentapetalae</taxon>
        <taxon>asterids</taxon>
        <taxon>campanulids</taxon>
        <taxon>Asterales</taxon>
        <taxon>Asteraceae</taxon>
        <taxon>Asteroideae</taxon>
        <taxon>Anthemideae</taxon>
        <taxon>Anthemidinae</taxon>
        <taxon>Tanacetum</taxon>
    </lineage>
</organism>
<proteinExistence type="predicted"/>
<sequence length="108" mass="11359">MVASPTLLFDSTPPVYRIEESEGSGTSGARSKSSNSTAPLSPGHPLTYTTPVLVPSLCKATCMAMRVSLAMSPGLSASIVEVASMTDLAFRKRFRSSYDSSSLPTLLV</sequence>
<gene>
    <name evidence="2" type="ORF">Tci_857535</name>
</gene>